<dbReference type="PANTHER" id="PTHR45496">
    <property type="entry name" value="CHAPERONE DNAJ-DOMAIN SUPERFAMILY PROTEIN"/>
    <property type="match status" value="1"/>
</dbReference>
<dbReference type="InterPro" id="IPR001623">
    <property type="entry name" value="DnaJ_domain"/>
</dbReference>
<gene>
    <name evidence="3" type="ORF">RJ639_031419</name>
</gene>
<evidence type="ECO:0000256" key="1">
    <source>
        <dbReference type="SAM" id="MobiDB-lite"/>
    </source>
</evidence>
<comment type="caution">
    <text evidence="3">The sequence shown here is derived from an EMBL/GenBank/DDBJ whole genome shotgun (WGS) entry which is preliminary data.</text>
</comment>
<dbReference type="SUPFAM" id="SSF46565">
    <property type="entry name" value="Chaperone J-domain"/>
    <property type="match status" value="1"/>
</dbReference>
<evidence type="ECO:0000259" key="2">
    <source>
        <dbReference type="PROSITE" id="PS50076"/>
    </source>
</evidence>
<evidence type="ECO:0000313" key="4">
    <source>
        <dbReference type="Proteomes" id="UP001188597"/>
    </source>
</evidence>
<dbReference type="InterPro" id="IPR053052">
    <property type="entry name" value="Imprinting_Balance_Reg"/>
</dbReference>
<organism evidence="3 4">
    <name type="scientific">Escallonia herrerae</name>
    <dbReference type="NCBI Taxonomy" id="1293975"/>
    <lineage>
        <taxon>Eukaryota</taxon>
        <taxon>Viridiplantae</taxon>
        <taxon>Streptophyta</taxon>
        <taxon>Embryophyta</taxon>
        <taxon>Tracheophyta</taxon>
        <taxon>Spermatophyta</taxon>
        <taxon>Magnoliopsida</taxon>
        <taxon>eudicotyledons</taxon>
        <taxon>Gunneridae</taxon>
        <taxon>Pentapetalae</taxon>
        <taxon>asterids</taxon>
        <taxon>campanulids</taxon>
        <taxon>Escalloniales</taxon>
        <taxon>Escalloniaceae</taxon>
        <taxon>Escallonia</taxon>
    </lineage>
</organism>
<protein>
    <recommendedName>
        <fullName evidence="2">J domain-containing protein</fullName>
    </recommendedName>
</protein>
<dbReference type="CDD" id="cd06257">
    <property type="entry name" value="DnaJ"/>
    <property type="match status" value="1"/>
</dbReference>
<dbReference type="PROSITE" id="PS00636">
    <property type="entry name" value="DNAJ_1"/>
    <property type="match status" value="1"/>
</dbReference>
<feature type="region of interest" description="Disordered" evidence="1">
    <location>
        <begin position="172"/>
        <end position="198"/>
    </location>
</feature>
<dbReference type="SMART" id="SM00271">
    <property type="entry name" value="DnaJ"/>
    <property type="match status" value="1"/>
</dbReference>
<dbReference type="PROSITE" id="PS50076">
    <property type="entry name" value="DNAJ_2"/>
    <property type="match status" value="1"/>
</dbReference>
<dbReference type="InterPro" id="IPR018253">
    <property type="entry name" value="DnaJ_domain_CS"/>
</dbReference>
<reference evidence="3" key="1">
    <citation type="submission" date="2022-12" db="EMBL/GenBank/DDBJ databases">
        <title>Draft genome assemblies for two species of Escallonia (Escalloniales).</title>
        <authorList>
            <person name="Chanderbali A."/>
            <person name="Dervinis C."/>
            <person name="Anghel I."/>
            <person name="Soltis D."/>
            <person name="Soltis P."/>
            <person name="Zapata F."/>
        </authorList>
    </citation>
    <scope>NUCLEOTIDE SEQUENCE</scope>
    <source>
        <strain evidence="3">UCBG64.0493</strain>
        <tissue evidence="3">Leaf</tissue>
    </source>
</reference>
<dbReference type="Pfam" id="PF00226">
    <property type="entry name" value="DnaJ"/>
    <property type="match status" value="1"/>
</dbReference>
<keyword evidence="4" id="KW-1185">Reference proteome</keyword>
<sequence length="361" mass="39394">MEQNTSRAEAERLLGIAEKLLQNKDLNGSRDFAVLAQETEPLLDGSDQILAVVDVLLAAEKRINNNHLDWYGILQLDRRTDDLEIVKKQYRRLALLLHPDKNKFSFADAAFKLVADSWAVLSNQTRKSSYDVEVNMFTKVDLVAMKKQKDLQNQQQQQHDLFQQKLPVRRSSFAQPPPQQQPAASAAAATDGGGGGGSKPPKFWTACPYCYNLYEYPRVYEDCCLRCQNCQRAFHASVIPALPPLVSGKDAYYCCWGFFPMGFAAERSEAAKNAGFQNWVPPTYPAAGTGTAAAPVVPPVVEEVTPPPGMAAPNGGVAGAAVATPPVQIVDRFANVSAGNATPPAAQTGPKKRGRPRKNPL</sequence>
<dbReference type="InterPro" id="IPR056988">
    <property type="entry name" value="Zn_ribbon_pln"/>
</dbReference>
<name>A0AA89BEM7_9ASTE</name>
<dbReference type="InterPro" id="IPR036869">
    <property type="entry name" value="J_dom_sf"/>
</dbReference>
<dbReference type="AlphaFoldDB" id="A0AA89BEM7"/>
<proteinExistence type="predicted"/>
<feature type="region of interest" description="Disordered" evidence="1">
    <location>
        <begin position="334"/>
        <end position="361"/>
    </location>
</feature>
<dbReference type="PRINTS" id="PR00625">
    <property type="entry name" value="JDOMAIN"/>
</dbReference>
<dbReference type="EMBL" id="JAVXUP010000099">
    <property type="protein sequence ID" value="KAK3038323.1"/>
    <property type="molecule type" value="Genomic_DNA"/>
</dbReference>
<dbReference type="Proteomes" id="UP001188597">
    <property type="component" value="Unassembled WGS sequence"/>
</dbReference>
<feature type="domain" description="J" evidence="2">
    <location>
        <begin position="69"/>
        <end position="134"/>
    </location>
</feature>
<feature type="compositionally biased region" description="Basic residues" evidence="1">
    <location>
        <begin position="350"/>
        <end position="361"/>
    </location>
</feature>
<evidence type="ECO:0000313" key="3">
    <source>
        <dbReference type="EMBL" id="KAK3038323.1"/>
    </source>
</evidence>
<accession>A0AA89BEM7</accession>
<feature type="compositionally biased region" description="Low complexity" evidence="1">
    <location>
        <begin position="181"/>
        <end position="190"/>
    </location>
</feature>
<dbReference type="PANTHER" id="PTHR45496:SF1">
    <property type="entry name" value="CHAPERONE DNAJ-DOMAIN SUPERFAMILY PROTEIN"/>
    <property type="match status" value="1"/>
</dbReference>
<dbReference type="Gene3D" id="1.10.287.110">
    <property type="entry name" value="DnaJ domain"/>
    <property type="match status" value="1"/>
</dbReference>
<dbReference type="Pfam" id="PF23551">
    <property type="entry name" value="Zn_ribbon_20"/>
    <property type="match status" value="1"/>
</dbReference>